<evidence type="ECO:0000256" key="1">
    <source>
        <dbReference type="SAM" id="Phobius"/>
    </source>
</evidence>
<sequence>MKMFMTLFNQYWWLVFPLGFMVAGVVRMVLRDEEKRRTMALIRTYTDQGKDVPPELFNLLKR</sequence>
<evidence type="ECO:0000313" key="3">
    <source>
        <dbReference type="Proteomes" id="UP000017837"/>
    </source>
</evidence>
<protein>
    <submittedName>
        <fullName evidence="2">Uncharacterized protein</fullName>
    </submittedName>
</protein>
<comment type="caution">
    <text evidence="2">The sequence shown here is derived from an EMBL/GenBank/DDBJ whole genome shotgun (WGS) entry which is preliminary data.</text>
</comment>
<reference evidence="2 3" key="1">
    <citation type="journal article" date="2014" name="Nature">
        <title>Sequential evolution of bacterial morphology by co-option of a developmental regulator.</title>
        <authorList>
            <person name="Jiang C."/>
            <person name="Brown P.J."/>
            <person name="Ducret A."/>
            <person name="Brun Y.V."/>
        </authorList>
    </citation>
    <scope>NUCLEOTIDE SEQUENCE [LARGE SCALE GENOMIC DNA]</scope>
    <source>
        <strain evidence="2 3">DSM 16100</strain>
    </source>
</reference>
<gene>
    <name evidence="2" type="ORF">ABENE_04600</name>
</gene>
<dbReference type="Proteomes" id="UP000017837">
    <property type="component" value="Unassembled WGS sequence"/>
</dbReference>
<feature type="transmembrane region" description="Helical" evidence="1">
    <location>
        <begin position="12"/>
        <end position="30"/>
    </location>
</feature>
<evidence type="ECO:0000313" key="2">
    <source>
        <dbReference type="EMBL" id="ESQ93973.1"/>
    </source>
</evidence>
<organism evidence="2 3">
    <name type="scientific">Asticcacaulis benevestitus DSM 16100 = ATCC BAA-896</name>
    <dbReference type="NCBI Taxonomy" id="1121022"/>
    <lineage>
        <taxon>Bacteria</taxon>
        <taxon>Pseudomonadati</taxon>
        <taxon>Pseudomonadota</taxon>
        <taxon>Alphaproteobacteria</taxon>
        <taxon>Caulobacterales</taxon>
        <taxon>Caulobacteraceae</taxon>
        <taxon>Asticcacaulis</taxon>
    </lineage>
</organism>
<keyword evidence="1" id="KW-0472">Membrane</keyword>
<keyword evidence="1" id="KW-0812">Transmembrane</keyword>
<dbReference type="STRING" id="1121022.GCA_000376105_00227"/>
<proteinExistence type="predicted"/>
<dbReference type="EMBL" id="AWGB01000006">
    <property type="protein sequence ID" value="ESQ93973.1"/>
    <property type="molecule type" value="Genomic_DNA"/>
</dbReference>
<accession>V4RS01</accession>
<keyword evidence="3" id="KW-1185">Reference proteome</keyword>
<dbReference type="PATRIC" id="fig|1121022.4.peg.913"/>
<keyword evidence="1" id="KW-1133">Transmembrane helix</keyword>
<name>V4RS01_9CAUL</name>
<dbReference type="AlphaFoldDB" id="V4RS01"/>